<dbReference type="Proteomes" id="UP000030645">
    <property type="component" value="Unassembled WGS sequence"/>
</dbReference>
<feature type="chain" id="PRO_5004931487" evidence="1">
    <location>
        <begin position="22"/>
        <end position="81"/>
    </location>
</feature>
<evidence type="ECO:0000313" key="3">
    <source>
        <dbReference type="Proteomes" id="UP000030645"/>
    </source>
</evidence>
<protein>
    <submittedName>
        <fullName evidence="2">Uncharacterized protein</fullName>
    </submittedName>
</protein>
<proteinExistence type="predicted"/>
<dbReference type="AlphaFoldDB" id="W9RM91"/>
<feature type="signal peptide" evidence="1">
    <location>
        <begin position="1"/>
        <end position="21"/>
    </location>
</feature>
<sequence>MAFNKISVLLLLLITTAMADARFVFRKDSDAFQPERVYAPELAPFARASISLRRAVAAEMRSRAVLRNAPALRLSLRVLRS</sequence>
<evidence type="ECO:0000313" key="2">
    <source>
        <dbReference type="EMBL" id="EXB97704.1"/>
    </source>
</evidence>
<organism evidence="2 3">
    <name type="scientific">Morus notabilis</name>
    <dbReference type="NCBI Taxonomy" id="981085"/>
    <lineage>
        <taxon>Eukaryota</taxon>
        <taxon>Viridiplantae</taxon>
        <taxon>Streptophyta</taxon>
        <taxon>Embryophyta</taxon>
        <taxon>Tracheophyta</taxon>
        <taxon>Spermatophyta</taxon>
        <taxon>Magnoliopsida</taxon>
        <taxon>eudicotyledons</taxon>
        <taxon>Gunneridae</taxon>
        <taxon>Pentapetalae</taxon>
        <taxon>rosids</taxon>
        <taxon>fabids</taxon>
        <taxon>Rosales</taxon>
        <taxon>Moraceae</taxon>
        <taxon>Moreae</taxon>
        <taxon>Morus</taxon>
    </lineage>
</organism>
<keyword evidence="1" id="KW-0732">Signal</keyword>
<dbReference type="EMBL" id="KE345280">
    <property type="protein sequence ID" value="EXB97704.1"/>
    <property type="molecule type" value="Genomic_DNA"/>
</dbReference>
<gene>
    <name evidence="2" type="ORF">L484_020255</name>
</gene>
<evidence type="ECO:0000256" key="1">
    <source>
        <dbReference type="SAM" id="SignalP"/>
    </source>
</evidence>
<accession>W9RM91</accession>
<keyword evidence="3" id="KW-1185">Reference proteome</keyword>
<name>W9RM91_9ROSA</name>
<reference evidence="3" key="1">
    <citation type="submission" date="2013-01" db="EMBL/GenBank/DDBJ databases">
        <title>Draft Genome Sequence of a Mulberry Tree, Morus notabilis C.K. Schneid.</title>
        <authorList>
            <person name="He N."/>
            <person name="Zhao S."/>
        </authorList>
    </citation>
    <scope>NUCLEOTIDE SEQUENCE</scope>
</reference>